<evidence type="ECO:0000313" key="10">
    <source>
        <dbReference type="Proteomes" id="UP000294455"/>
    </source>
</evidence>
<keyword evidence="2 5" id="KW-0545">Nucleotide biosynthesis</keyword>
<evidence type="ECO:0000256" key="6">
    <source>
        <dbReference type="RuleBase" id="RU003330"/>
    </source>
</evidence>
<dbReference type="EMBL" id="LR217739">
    <property type="protein sequence ID" value="VFP88637.1"/>
    <property type="molecule type" value="Genomic_DNA"/>
</dbReference>
<feature type="binding site" evidence="5">
    <location>
        <begin position="133"/>
        <end position="134"/>
    </location>
    <ligand>
        <name>ATP</name>
        <dbReference type="ChEBI" id="CHEBI:30616"/>
    </ligand>
</feature>
<name>A0A803FUB8_9GAMM</name>
<comment type="catalytic activity">
    <reaction evidence="5 7">
        <text>AMP + ATP = 2 ADP</text>
        <dbReference type="Rhea" id="RHEA:12973"/>
        <dbReference type="ChEBI" id="CHEBI:30616"/>
        <dbReference type="ChEBI" id="CHEBI:456215"/>
        <dbReference type="ChEBI" id="CHEBI:456216"/>
        <dbReference type="EC" id="2.7.4.3"/>
    </reaction>
</comment>
<comment type="subunit">
    <text evidence="5 7">Monomer.</text>
</comment>
<feature type="binding site" evidence="5">
    <location>
        <position position="157"/>
    </location>
    <ligand>
        <name>AMP</name>
        <dbReference type="ChEBI" id="CHEBI:456215"/>
    </ligand>
</feature>
<dbReference type="EC" id="2.7.4.3" evidence="5 7"/>
<evidence type="ECO:0000256" key="1">
    <source>
        <dbReference type="ARBA" id="ARBA00022679"/>
    </source>
</evidence>
<comment type="caution">
    <text evidence="5">Lacks conserved residue(s) required for the propagation of feature annotation.</text>
</comment>
<dbReference type="Pfam" id="PF05191">
    <property type="entry name" value="ADK_lid"/>
    <property type="match status" value="1"/>
</dbReference>
<dbReference type="GO" id="GO:0005524">
    <property type="term" value="F:ATP binding"/>
    <property type="evidence" value="ECO:0007669"/>
    <property type="project" value="UniProtKB-UniRule"/>
</dbReference>
<evidence type="ECO:0000259" key="8">
    <source>
        <dbReference type="Pfam" id="PF05191"/>
    </source>
</evidence>
<comment type="subcellular location">
    <subcellularLocation>
        <location evidence="5 7">Cytoplasm</location>
    </subcellularLocation>
</comment>
<evidence type="ECO:0000256" key="5">
    <source>
        <dbReference type="HAMAP-Rule" id="MF_00235"/>
    </source>
</evidence>
<dbReference type="PANTHER" id="PTHR23359">
    <property type="entry name" value="NUCLEOTIDE KINASE"/>
    <property type="match status" value="1"/>
</dbReference>
<evidence type="ECO:0000256" key="7">
    <source>
        <dbReference type="RuleBase" id="RU003331"/>
    </source>
</evidence>
<dbReference type="PROSITE" id="PS00113">
    <property type="entry name" value="ADENYLATE_KINASE"/>
    <property type="match status" value="1"/>
</dbReference>
<keyword evidence="5" id="KW-0963">Cytoplasm</keyword>
<dbReference type="InterPro" id="IPR000850">
    <property type="entry name" value="Adenylat/UMP-CMP_kin"/>
</dbReference>
<feature type="binding site" evidence="5">
    <location>
        <position position="124"/>
    </location>
    <ligand>
        <name>ATP</name>
        <dbReference type="ChEBI" id="CHEBI:30616"/>
    </ligand>
</feature>
<evidence type="ECO:0000313" key="9">
    <source>
        <dbReference type="EMBL" id="VFP88637.1"/>
    </source>
</evidence>
<dbReference type="FunFam" id="3.40.50.300:FF:000106">
    <property type="entry name" value="Adenylate kinase mitochondrial"/>
    <property type="match status" value="1"/>
</dbReference>
<protein>
    <recommendedName>
        <fullName evidence="5 7">Adenylate kinase</fullName>
        <shortName evidence="5">AK</shortName>
        <ecNumber evidence="5 7">2.7.4.3</ecNumber>
    </recommendedName>
    <alternativeName>
        <fullName evidence="5">ATP-AMP transphosphorylase</fullName>
    </alternativeName>
    <alternativeName>
        <fullName evidence="5">ATP:AMP phosphotransferase</fullName>
    </alternativeName>
    <alternativeName>
        <fullName evidence="5">Adenylate monophosphate kinase</fullName>
    </alternativeName>
</protein>
<dbReference type="GO" id="GO:0044209">
    <property type="term" value="P:AMP salvage"/>
    <property type="evidence" value="ECO:0007669"/>
    <property type="project" value="UniProtKB-UniRule"/>
</dbReference>
<dbReference type="Gene3D" id="3.40.50.300">
    <property type="entry name" value="P-loop containing nucleotide triphosphate hydrolases"/>
    <property type="match status" value="1"/>
</dbReference>
<gene>
    <name evidence="5 9" type="primary">adk</name>
    <name evidence="9" type="ORF">BUCIPICE3303_314</name>
</gene>
<feature type="region of interest" description="NMP" evidence="5">
    <location>
        <begin position="32"/>
        <end position="61"/>
    </location>
</feature>
<dbReference type="CDD" id="cd01428">
    <property type="entry name" value="ADK"/>
    <property type="match status" value="1"/>
</dbReference>
<feature type="binding site" evidence="5">
    <location>
        <position position="38"/>
    </location>
    <ligand>
        <name>AMP</name>
        <dbReference type="ChEBI" id="CHEBI:456215"/>
    </ligand>
</feature>
<dbReference type="InterPro" id="IPR027417">
    <property type="entry name" value="P-loop_NTPase"/>
</dbReference>
<feature type="binding site" evidence="5">
    <location>
        <begin position="12"/>
        <end position="17"/>
    </location>
    <ligand>
        <name>ATP</name>
        <dbReference type="ChEBI" id="CHEBI:30616"/>
    </ligand>
</feature>
<dbReference type="HAMAP" id="MF_00235">
    <property type="entry name" value="Adenylate_kinase_Adk"/>
    <property type="match status" value="1"/>
</dbReference>
<keyword evidence="4 5" id="KW-0418">Kinase</keyword>
<feature type="binding site" evidence="5">
    <location>
        <begin position="87"/>
        <end position="90"/>
    </location>
    <ligand>
        <name>AMP</name>
        <dbReference type="ChEBI" id="CHEBI:456215"/>
    </ligand>
</feature>
<dbReference type="SUPFAM" id="SSF52540">
    <property type="entry name" value="P-loop containing nucleoside triphosphate hydrolases"/>
    <property type="match status" value="1"/>
</dbReference>
<keyword evidence="5 7" id="KW-0067">ATP-binding</keyword>
<dbReference type="Pfam" id="PF00406">
    <property type="entry name" value="ADK"/>
    <property type="match status" value="1"/>
</dbReference>
<feature type="binding site" evidence="5">
    <location>
        <position position="168"/>
    </location>
    <ligand>
        <name>AMP</name>
        <dbReference type="ChEBI" id="CHEBI:456215"/>
    </ligand>
</feature>
<reference evidence="9 10" key="1">
    <citation type="submission" date="2019-02" db="EMBL/GenBank/DDBJ databases">
        <authorList>
            <person name="Manzano-Marin A."/>
            <person name="Manzano-Marin A."/>
        </authorList>
    </citation>
    <scope>NUCLEOTIDE SEQUENCE [LARGE SCALE GENOMIC DNA]</scope>
    <source>
        <strain evidence="9 10">BuCipiceae</strain>
    </source>
</reference>
<feature type="binding site" evidence="5">
    <location>
        <begin position="59"/>
        <end position="61"/>
    </location>
    <ligand>
        <name>AMP</name>
        <dbReference type="ChEBI" id="CHEBI:456215"/>
    </ligand>
</feature>
<accession>A0A803FUB8</accession>
<feature type="binding site" evidence="5">
    <location>
        <position position="201"/>
    </location>
    <ligand>
        <name>ATP</name>
        <dbReference type="ChEBI" id="CHEBI:30616"/>
    </ligand>
</feature>
<evidence type="ECO:0000256" key="3">
    <source>
        <dbReference type="ARBA" id="ARBA00022741"/>
    </source>
</evidence>
<dbReference type="GO" id="GO:0004017">
    <property type="term" value="F:AMP kinase activity"/>
    <property type="evidence" value="ECO:0007669"/>
    <property type="project" value="UniProtKB-UniRule"/>
</dbReference>
<dbReference type="InterPro" id="IPR006259">
    <property type="entry name" value="Adenyl_kin_sub"/>
</dbReference>
<dbReference type="GO" id="GO:0005737">
    <property type="term" value="C:cytoplasm"/>
    <property type="evidence" value="ECO:0007669"/>
    <property type="project" value="UniProtKB-SubCell"/>
</dbReference>
<dbReference type="NCBIfam" id="TIGR01351">
    <property type="entry name" value="adk"/>
    <property type="match status" value="1"/>
</dbReference>
<evidence type="ECO:0000256" key="2">
    <source>
        <dbReference type="ARBA" id="ARBA00022727"/>
    </source>
</evidence>
<feature type="region of interest" description="LID" evidence="5">
    <location>
        <begin position="123"/>
        <end position="160"/>
    </location>
</feature>
<sequence>MMIRIIMLGAPGSGKGTQAQLLSKYFLIPFISAGEILRQEIKKNDKTKNYIQNTINKGKLVKNSFIIQLIKKKIKKKKYCNGFILDGFPRTIEQAESLKKNINIQYIIYLKIKHDSIINRIQGRLIHEPSGRTYHKIFNPPKQKNKDDITGELLHKRKDDNKKIILTRLKEYEKYTKPLIKWFRKEIKKNKIKLLEINSNKSITDINKKIIHYINNFKK</sequence>
<dbReference type="PRINTS" id="PR00094">
    <property type="entry name" value="ADENYLTKNASE"/>
</dbReference>
<dbReference type="InterPro" id="IPR033690">
    <property type="entry name" value="Adenylat_kinase_CS"/>
</dbReference>
<feature type="domain" description="Adenylate kinase active site lid" evidence="8">
    <location>
        <begin position="124"/>
        <end position="159"/>
    </location>
</feature>
<feature type="binding site" evidence="5">
    <location>
        <position position="94"/>
    </location>
    <ligand>
        <name>AMP</name>
        <dbReference type="ChEBI" id="CHEBI:456215"/>
    </ligand>
</feature>
<evidence type="ECO:0000256" key="4">
    <source>
        <dbReference type="ARBA" id="ARBA00022777"/>
    </source>
</evidence>
<dbReference type="AlphaFoldDB" id="A0A803FUB8"/>
<comment type="similarity">
    <text evidence="5 6">Belongs to the adenylate kinase family.</text>
</comment>
<organism evidence="9 10">
    <name type="scientific">Buchnera aphidicola</name>
    <name type="common">Cinara piceae</name>
    <dbReference type="NCBI Taxonomy" id="1660043"/>
    <lineage>
        <taxon>Bacteria</taxon>
        <taxon>Pseudomonadati</taxon>
        <taxon>Pseudomonadota</taxon>
        <taxon>Gammaproteobacteria</taxon>
        <taxon>Enterobacterales</taxon>
        <taxon>Erwiniaceae</taxon>
        <taxon>Buchnera</taxon>
    </lineage>
</organism>
<comment type="function">
    <text evidence="5">Catalyzes the reversible transfer of the terminal phosphate group between ATP and AMP. Plays an important role in cellular energy homeostasis and in adenine nucleotide metabolism.</text>
</comment>
<keyword evidence="1 5" id="KW-0808">Transferase</keyword>
<keyword evidence="3 5" id="KW-0547">Nucleotide-binding</keyword>
<comment type="domain">
    <text evidence="5">Consists of three domains, a large central CORE domain and two small peripheral domains, NMPbind and LID, which undergo movements during catalysis. The LID domain closes over the site of phosphoryl transfer upon ATP binding. Assembling and dissambling the active center during each catalytic cycle provides an effective means to prevent ATP hydrolysis.</text>
</comment>
<dbReference type="UniPathway" id="UPA00588">
    <property type="reaction ID" value="UER00649"/>
</dbReference>
<dbReference type="Proteomes" id="UP000294455">
    <property type="component" value="Chromosome"/>
</dbReference>
<dbReference type="InterPro" id="IPR007862">
    <property type="entry name" value="Adenylate_kinase_lid-dom"/>
</dbReference>
<comment type="pathway">
    <text evidence="5">Purine metabolism; AMP biosynthesis via salvage pathway; AMP from ADP: step 1/1.</text>
</comment>
<proteinExistence type="inferred from homology"/>